<keyword evidence="3" id="KW-1185">Reference proteome</keyword>
<evidence type="ECO:0000313" key="3">
    <source>
        <dbReference type="Proteomes" id="UP000735302"/>
    </source>
</evidence>
<accession>A0AAV4DW07</accession>
<reference evidence="2 3" key="1">
    <citation type="journal article" date="2021" name="Elife">
        <title>Chloroplast acquisition without the gene transfer in kleptoplastic sea slugs, Plakobranchus ocellatus.</title>
        <authorList>
            <person name="Maeda T."/>
            <person name="Takahashi S."/>
            <person name="Yoshida T."/>
            <person name="Shimamura S."/>
            <person name="Takaki Y."/>
            <person name="Nagai Y."/>
            <person name="Toyoda A."/>
            <person name="Suzuki Y."/>
            <person name="Arimoto A."/>
            <person name="Ishii H."/>
            <person name="Satoh N."/>
            <person name="Nishiyama T."/>
            <person name="Hasebe M."/>
            <person name="Maruyama T."/>
            <person name="Minagawa J."/>
            <person name="Obokata J."/>
            <person name="Shigenobu S."/>
        </authorList>
    </citation>
    <scope>NUCLEOTIDE SEQUENCE [LARGE SCALE GENOMIC DNA]</scope>
</reference>
<evidence type="ECO:0000256" key="1">
    <source>
        <dbReference type="SAM" id="Phobius"/>
    </source>
</evidence>
<dbReference type="EMBL" id="BLXT01008401">
    <property type="protein sequence ID" value="GFO48482.1"/>
    <property type="molecule type" value="Genomic_DNA"/>
</dbReference>
<name>A0AAV4DW07_9GAST</name>
<dbReference type="AlphaFoldDB" id="A0AAV4DW07"/>
<keyword evidence="1" id="KW-1133">Transmembrane helix</keyword>
<dbReference type="Proteomes" id="UP000735302">
    <property type="component" value="Unassembled WGS sequence"/>
</dbReference>
<feature type="transmembrane region" description="Helical" evidence="1">
    <location>
        <begin position="12"/>
        <end position="32"/>
    </location>
</feature>
<comment type="caution">
    <text evidence="2">The sequence shown here is derived from an EMBL/GenBank/DDBJ whole genome shotgun (WGS) entry which is preliminary data.</text>
</comment>
<organism evidence="2 3">
    <name type="scientific">Plakobranchus ocellatus</name>
    <dbReference type="NCBI Taxonomy" id="259542"/>
    <lineage>
        <taxon>Eukaryota</taxon>
        <taxon>Metazoa</taxon>
        <taxon>Spiralia</taxon>
        <taxon>Lophotrochozoa</taxon>
        <taxon>Mollusca</taxon>
        <taxon>Gastropoda</taxon>
        <taxon>Heterobranchia</taxon>
        <taxon>Euthyneura</taxon>
        <taxon>Panpulmonata</taxon>
        <taxon>Sacoglossa</taxon>
        <taxon>Placobranchoidea</taxon>
        <taxon>Plakobranchidae</taxon>
        <taxon>Plakobranchus</taxon>
    </lineage>
</organism>
<protein>
    <submittedName>
        <fullName evidence="2">Uncharacterized protein</fullName>
    </submittedName>
</protein>
<gene>
    <name evidence="2" type="ORF">PoB_007498700</name>
</gene>
<keyword evidence="1" id="KW-0812">Transmembrane</keyword>
<evidence type="ECO:0000313" key="2">
    <source>
        <dbReference type="EMBL" id="GFO48482.1"/>
    </source>
</evidence>
<proteinExistence type="predicted"/>
<sequence length="139" mass="16051">MRNNEEEEEEKVAVVMIIILMVEVAVVAIEYFSTNVFVSRRILIFDVFCGMEFKTSNQTNVAVPTQRGQTSRGRRVYQPVFQEKIQGKLIIKIVRLRQTGGCLALISGDIASSRQFYGHLPIEHFHLALWRQKLETRHT</sequence>
<keyword evidence="1" id="KW-0472">Membrane</keyword>